<organism evidence="1 2">
    <name type="scientific">Flavobacterium beibuense</name>
    <dbReference type="NCBI Taxonomy" id="657326"/>
    <lineage>
        <taxon>Bacteria</taxon>
        <taxon>Pseudomonadati</taxon>
        <taxon>Bacteroidota</taxon>
        <taxon>Flavobacteriia</taxon>
        <taxon>Flavobacteriales</taxon>
        <taxon>Flavobacteriaceae</taxon>
        <taxon>Flavobacterium</taxon>
    </lineage>
</organism>
<proteinExistence type="predicted"/>
<evidence type="ECO:0000313" key="2">
    <source>
        <dbReference type="Proteomes" id="UP000289775"/>
    </source>
</evidence>
<evidence type="ECO:0000313" key="1">
    <source>
        <dbReference type="EMBL" id="RYJ43284.1"/>
    </source>
</evidence>
<keyword evidence="2" id="KW-1185">Reference proteome</keyword>
<name>A0A444WC17_9FLAO</name>
<gene>
    <name evidence="1" type="ORF">NU09_1622</name>
</gene>
<comment type="caution">
    <text evidence="1">The sequence shown here is derived from an EMBL/GenBank/DDBJ whole genome shotgun (WGS) entry which is preliminary data.</text>
</comment>
<accession>A0A444WC17</accession>
<dbReference type="EMBL" id="JUIW01000005">
    <property type="protein sequence ID" value="RYJ43284.1"/>
    <property type="molecule type" value="Genomic_DNA"/>
</dbReference>
<sequence length="83" mass="9449">MITEFFKITDTVALTEMRNKIFTEILRLPMSSGDKNNTEEAMYLWNYNSDAYIKNIKSTAAKGTVMTDFTAMIKIIDISLLGN</sequence>
<reference evidence="1 2" key="1">
    <citation type="submission" date="2014-12" db="EMBL/GenBank/DDBJ databases">
        <title>Genome sequence of Flavobacterium beibuense RSKm HC5.</title>
        <authorList>
            <person name="Kim J.F."/>
            <person name="Song J.Y."/>
            <person name="Kwak M.-J."/>
            <person name="Lee S.-W."/>
        </authorList>
    </citation>
    <scope>NUCLEOTIDE SEQUENCE [LARGE SCALE GENOMIC DNA]</scope>
    <source>
        <strain evidence="1 2">RSKm HC5</strain>
    </source>
</reference>
<protein>
    <submittedName>
        <fullName evidence="1">Uncharacterized protein</fullName>
    </submittedName>
</protein>
<dbReference type="Proteomes" id="UP000289775">
    <property type="component" value="Unassembled WGS sequence"/>
</dbReference>
<dbReference type="AlphaFoldDB" id="A0A444WC17"/>